<accession>A0A1Q9C862</accession>
<protein>
    <submittedName>
        <fullName evidence="1">Uncharacterized protein</fullName>
    </submittedName>
</protein>
<dbReference type="InterPro" id="IPR032675">
    <property type="entry name" value="LRR_dom_sf"/>
</dbReference>
<proteinExistence type="predicted"/>
<comment type="caution">
    <text evidence="1">The sequence shown here is derived from an EMBL/GenBank/DDBJ whole genome shotgun (WGS) entry which is preliminary data.</text>
</comment>
<dbReference type="SUPFAM" id="SSF52047">
    <property type="entry name" value="RNI-like"/>
    <property type="match status" value="1"/>
</dbReference>
<dbReference type="OrthoDB" id="10493196at2759"/>
<organism evidence="1 2">
    <name type="scientific">Symbiodinium microadriaticum</name>
    <name type="common">Dinoflagellate</name>
    <name type="synonym">Zooxanthella microadriatica</name>
    <dbReference type="NCBI Taxonomy" id="2951"/>
    <lineage>
        <taxon>Eukaryota</taxon>
        <taxon>Sar</taxon>
        <taxon>Alveolata</taxon>
        <taxon>Dinophyceae</taxon>
        <taxon>Suessiales</taxon>
        <taxon>Symbiodiniaceae</taxon>
        <taxon>Symbiodinium</taxon>
    </lineage>
</organism>
<gene>
    <name evidence="1" type="ORF">AK812_SmicGene40643</name>
</gene>
<evidence type="ECO:0000313" key="1">
    <source>
        <dbReference type="EMBL" id="OLP79108.1"/>
    </source>
</evidence>
<dbReference type="Gene3D" id="3.80.10.10">
    <property type="entry name" value="Ribonuclease Inhibitor"/>
    <property type="match status" value="1"/>
</dbReference>
<evidence type="ECO:0000313" key="2">
    <source>
        <dbReference type="Proteomes" id="UP000186817"/>
    </source>
</evidence>
<dbReference type="AlphaFoldDB" id="A0A1Q9C862"/>
<keyword evidence="2" id="KW-1185">Reference proteome</keyword>
<dbReference type="EMBL" id="LSRX01001524">
    <property type="protein sequence ID" value="OLP79108.1"/>
    <property type="molecule type" value="Genomic_DNA"/>
</dbReference>
<dbReference type="Proteomes" id="UP000186817">
    <property type="component" value="Unassembled WGS sequence"/>
</dbReference>
<sequence>MGCRGTWPGELLSHFREGYQVLGDALRRHPNITELDLSKNFFQGPGFPHLLRGVAEMKALSLVKLGTTPIRFQALRSQRAL</sequence>
<reference evidence="1 2" key="1">
    <citation type="submission" date="2016-02" db="EMBL/GenBank/DDBJ databases">
        <title>Genome analysis of coral dinoflagellate symbionts highlights evolutionary adaptations to a symbiotic lifestyle.</title>
        <authorList>
            <person name="Aranda M."/>
            <person name="Li Y."/>
            <person name="Liew Y.J."/>
            <person name="Baumgarten S."/>
            <person name="Simakov O."/>
            <person name="Wilson M."/>
            <person name="Piel J."/>
            <person name="Ashoor H."/>
            <person name="Bougouffa S."/>
            <person name="Bajic V.B."/>
            <person name="Ryu T."/>
            <person name="Ravasi T."/>
            <person name="Bayer T."/>
            <person name="Micklem G."/>
            <person name="Kim H."/>
            <person name="Bhak J."/>
            <person name="Lajeunesse T.C."/>
            <person name="Voolstra C.R."/>
        </authorList>
    </citation>
    <scope>NUCLEOTIDE SEQUENCE [LARGE SCALE GENOMIC DNA]</scope>
    <source>
        <strain evidence="1 2">CCMP2467</strain>
    </source>
</reference>
<name>A0A1Q9C862_SYMMI</name>